<evidence type="ECO:0000256" key="4">
    <source>
        <dbReference type="ARBA" id="ARBA00022801"/>
    </source>
</evidence>
<dbReference type="GO" id="GO:0009164">
    <property type="term" value="P:nucleoside catabolic process"/>
    <property type="evidence" value="ECO:0007669"/>
    <property type="project" value="InterPro"/>
</dbReference>
<reference evidence="8" key="1">
    <citation type="submission" date="2023-05" db="EMBL/GenBank/DDBJ databases">
        <authorList>
            <person name="Zhang X."/>
        </authorList>
    </citation>
    <scope>NUCLEOTIDE SEQUENCE</scope>
    <source>
        <strain evidence="8">BD1B2-1</strain>
    </source>
</reference>
<dbReference type="GO" id="GO:0008782">
    <property type="term" value="F:adenosylhomocysteine nucleosidase activity"/>
    <property type="evidence" value="ECO:0007669"/>
    <property type="project" value="UniProtKB-EC"/>
</dbReference>
<dbReference type="GO" id="GO:0008930">
    <property type="term" value="F:methylthioadenosine nucleosidase activity"/>
    <property type="evidence" value="ECO:0007669"/>
    <property type="project" value="InterPro"/>
</dbReference>
<comment type="pathway">
    <text evidence="1">Amino-acid biosynthesis; L-methionine biosynthesis via salvage pathway; S-methyl-5-thio-alpha-D-ribose 1-phosphate from S-methyl-5'-thioadenosine (hydrolase route): step 1/2.</text>
</comment>
<dbReference type="SUPFAM" id="SSF53167">
    <property type="entry name" value="Purine and uridine phosphorylases"/>
    <property type="match status" value="1"/>
</dbReference>
<dbReference type="AlphaFoldDB" id="A0AAE3UD92"/>
<evidence type="ECO:0000256" key="6">
    <source>
        <dbReference type="SAM" id="SignalP"/>
    </source>
</evidence>
<dbReference type="EMBL" id="JASJOU010000002">
    <property type="protein sequence ID" value="MDJ1500970.1"/>
    <property type="molecule type" value="Genomic_DNA"/>
</dbReference>
<feature type="signal peptide" evidence="6">
    <location>
        <begin position="1"/>
        <end position="20"/>
    </location>
</feature>
<dbReference type="PANTHER" id="PTHR46832:SF1">
    <property type="entry name" value="5'-METHYLTHIOADENOSINE_S-ADENOSYLHOMOCYSTEINE NUCLEOSIDASE"/>
    <property type="match status" value="1"/>
</dbReference>
<evidence type="ECO:0000256" key="1">
    <source>
        <dbReference type="ARBA" id="ARBA00004945"/>
    </source>
</evidence>
<dbReference type="EC" id="3.2.2.9" evidence="2"/>
<evidence type="ECO:0000256" key="5">
    <source>
        <dbReference type="ARBA" id="ARBA00023167"/>
    </source>
</evidence>
<keyword evidence="3" id="KW-0028">Amino-acid biosynthesis</keyword>
<dbReference type="InterPro" id="IPR000845">
    <property type="entry name" value="Nucleoside_phosphorylase_d"/>
</dbReference>
<keyword evidence="9" id="KW-1185">Reference proteome</keyword>
<dbReference type="GO" id="GO:0005829">
    <property type="term" value="C:cytosol"/>
    <property type="evidence" value="ECO:0007669"/>
    <property type="project" value="TreeGrafter"/>
</dbReference>
<dbReference type="CDD" id="cd09008">
    <property type="entry name" value="MTAN"/>
    <property type="match status" value="1"/>
</dbReference>
<protein>
    <recommendedName>
        <fullName evidence="2">adenosylhomocysteine nucleosidase</fullName>
        <ecNumber evidence="2">3.2.2.9</ecNumber>
    </recommendedName>
</protein>
<proteinExistence type="predicted"/>
<name>A0AAE3UD92_9BACT</name>
<dbReference type="NCBIfam" id="NF004079">
    <property type="entry name" value="PRK05584.1"/>
    <property type="match status" value="1"/>
</dbReference>
<dbReference type="Proteomes" id="UP001232063">
    <property type="component" value="Unassembled WGS sequence"/>
</dbReference>
<dbReference type="RefSeq" id="WP_314510466.1">
    <property type="nucleotide sequence ID" value="NZ_JASJOU010000002.1"/>
</dbReference>
<dbReference type="InterPro" id="IPR035994">
    <property type="entry name" value="Nucleoside_phosphorylase_sf"/>
</dbReference>
<comment type="caution">
    <text evidence="8">The sequence shown here is derived from an EMBL/GenBank/DDBJ whole genome shotgun (WGS) entry which is preliminary data.</text>
</comment>
<accession>A0AAE3UD92</accession>
<dbReference type="Pfam" id="PF01048">
    <property type="entry name" value="PNP_UDP_1"/>
    <property type="match status" value="1"/>
</dbReference>
<keyword evidence="5" id="KW-0486">Methionine biosynthesis</keyword>
<feature type="domain" description="Nucleoside phosphorylase" evidence="7">
    <location>
        <begin position="30"/>
        <end position="267"/>
    </location>
</feature>
<evidence type="ECO:0000259" key="7">
    <source>
        <dbReference type="Pfam" id="PF01048"/>
    </source>
</evidence>
<keyword evidence="6" id="KW-0732">Signal</keyword>
<keyword evidence="8" id="KW-0326">Glycosidase</keyword>
<dbReference type="InterPro" id="IPR010049">
    <property type="entry name" value="MTA_SAH_Nsdase"/>
</dbReference>
<organism evidence="8 9">
    <name type="scientific">Xanthocytophaga agilis</name>
    <dbReference type="NCBI Taxonomy" id="3048010"/>
    <lineage>
        <taxon>Bacteria</taxon>
        <taxon>Pseudomonadati</taxon>
        <taxon>Bacteroidota</taxon>
        <taxon>Cytophagia</taxon>
        <taxon>Cytophagales</taxon>
        <taxon>Rhodocytophagaceae</taxon>
        <taxon>Xanthocytophaga</taxon>
    </lineage>
</organism>
<evidence type="ECO:0000256" key="2">
    <source>
        <dbReference type="ARBA" id="ARBA00011974"/>
    </source>
</evidence>
<sequence>MKNIYLVCIAFLLVVHKPFAQTSQTQNITAVLGAFDEEVRILQESLKDKKEQKVEGIRFVTGILNGRKVVVAETGIGKINAALTTSLLIHTFHPKEIVFTGIAGGVNPDLMPGDIVIAQSIAYHDFSTILHNREPSRQTRNPITKELNPEYFPADSVLLLKAQKASRTARFEKIALTNRAPQVVVGRIVTGDIFVSSSEKVQQLRRDFNAEATEMEGAAVAQVCWQLKVPCLVIRSLSDKADENARGDMMTFYKTAAKNSAALVTEIAGLIK</sequence>
<dbReference type="GO" id="GO:0019509">
    <property type="term" value="P:L-methionine salvage from methylthioadenosine"/>
    <property type="evidence" value="ECO:0007669"/>
    <property type="project" value="InterPro"/>
</dbReference>
<dbReference type="GO" id="GO:0019284">
    <property type="term" value="P:L-methionine salvage from S-adenosylmethionine"/>
    <property type="evidence" value="ECO:0007669"/>
    <property type="project" value="TreeGrafter"/>
</dbReference>
<dbReference type="PANTHER" id="PTHR46832">
    <property type="entry name" value="5'-METHYLTHIOADENOSINE/S-ADENOSYLHOMOCYSTEINE NUCLEOSIDASE"/>
    <property type="match status" value="1"/>
</dbReference>
<feature type="chain" id="PRO_5042045668" description="adenosylhomocysteine nucleosidase" evidence="6">
    <location>
        <begin position="21"/>
        <end position="272"/>
    </location>
</feature>
<evidence type="ECO:0000256" key="3">
    <source>
        <dbReference type="ARBA" id="ARBA00022605"/>
    </source>
</evidence>
<evidence type="ECO:0000313" key="9">
    <source>
        <dbReference type="Proteomes" id="UP001232063"/>
    </source>
</evidence>
<dbReference type="NCBIfam" id="TIGR01704">
    <property type="entry name" value="MTA_SAH-Nsdase"/>
    <property type="match status" value="1"/>
</dbReference>
<gene>
    <name evidence="8" type="ORF">QNI22_09940</name>
</gene>
<keyword evidence="4 8" id="KW-0378">Hydrolase</keyword>
<dbReference type="Gene3D" id="3.40.50.1580">
    <property type="entry name" value="Nucleoside phosphorylase domain"/>
    <property type="match status" value="1"/>
</dbReference>
<evidence type="ECO:0000313" key="8">
    <source>
        <dbReference type="EMBL" id="MDJ1500970.1"/>
    </source>
</evidence>